<evidence type="ECO:0000259" key="14">
    <source>
        <dbReference type="Pfam" id="PF02770"/>
    </source>
</evidence>
<evidence type="ECO:0000256" key="8">
    <source>
        <dbReference type="ARBA" id="ARBA00034317"/>
    </source>
</evidence>
<dbReference type="GO" id="GO:0004497">
    <property type="term" value="F:monooxygenase activity"/>
    <property type="evidence" value="ECO:0007669"/>
    <property type="project" value="UniProtKB-KW"/>
</dbReference>
<comment type="subcellular location">
    <subcellularLocation>
        <location evidence="1">Cytoplasm</location>
    </subcellularLocation>
</comment>
<evidence type="ECO:0000256" key="12">
    <source>
        <dbReference type="ARBA" id="ARBA00048445"/>
    </source>
</evidence>
<organism evidence="17 18">
    <name type="scientific">Mycolicibacterium porcinum</name>
    <dbReference type="NCBI Taxonomy" id="39693"/>
    <lineage>
        <taxon>Bacteria</taxon>
        <taxon>Bacillati</taxon>
        <taxon>Actinomycetota</taxon>
        <taxon>Actinomycetes</taxon>
        <taxon>Mycobacteriales</taxon>
        <taxon>Mycobacteriaceae</taxon>
        <taxon>Mycolicibacterium</taxon>
    </lineage>
</organism>
<dbReference type="Proteomes" id="UP001141659">
    <property type="component" value="Unassembled WGS sequence"/>
</dbReference>
<keyword evidence="5" id="KW-0560">Oxidoreductase</keyword>
<protein>
    <recommendedName>
        <fullName evidence="10">Dibenzothiophene monooxygenase</fullName>
        <ecNumber evidence="9">1.14.14.21</ecNumber>
    </recommendedName>
</protein>
<keyword evidence="6" id="KW-0503">Monooxygenase</keyword>
<keyword evidence="2" id="KW-0285">Flavoprotein</keyword>
<comment type="similarity">
    <text evidence="8">Belongs to the DszC flavin monooxygenase family.</text>
</comment>
<dbReference type="PIRSF" id="PIRSF016578">
    <property type="entry name" value="HsaA"/>
    <property type="match status" value="1"/>
</dbReference>
<dbReference type="PANTHER" id="PTHR43884:SF12">
    <property type="entry name" value="ISOVALERYL-COA DEHYDROGENASE, MITOCHONDRIAL-RELATED"/>
    <property type="match status" value="1"/>
</dbReference>
<dbReference type="GO" id="GO:0050660">
    <property type="term" value="F:flavin adenine dinucleotide binding"/>
    <property type="evidence" value="ECO:0007669"/>
    <property type="project" value="InterPro"/>
</dbReference>
<dbReference type="EMBL" id="JACKVC010000034">
    <property type="protein sequence ID" value="MCV7392797.1"/>
    <property type="molecule type" value="Genomic_DNA"/>
</dbReference>
<evidence type="ECO:0000256" key="1">
    <source>
        <dbReference type="ARBA" id="ARBA00004496"/>
    </source>
</evidence>
<feature type="domain" description="Acyl-CoA dehydrogenase/oxidase N-terminal" evidence="15">
    <location>
        <begin position="13"/>
        <end position="111"/>
    </location>
</feature>
<dbReference type="InterPro" id="IPR036250">
    <property type="entry name" value="AcylCo_DH-like_C"/>
</dbReference>
<comment type="catalytic activity">
    <reaction evidence="13">
        <text>dibenzothiophene + 2 FMNH2 + 2 O2 = dibenzothiophene 5,5-dioxide + 2 FMN + 2 H2O + 2 H(+)</text>
        <dbReference type="Rhea" id="RHEA:49072"/>
        <dbReference type="ChEBI" id="CHEBI:15377"/>
        <dbReference type="ChEBI" id="CHEBI:15378"/>
        <dbReference type="ChEBI" id="CHEBI:15379"/>
        <dbReference type="ChEBI" id="CHEBI:23681"/>
        <dbReference type="ChEBI" id="CHEBI:57618"/>
        <dbReference type="ChEBI" id="CHEBI:58210"/>
        <dbReference type="ChEBI" id="CHEBI:90356"/>
        <dbReference type="EC" id="1.14.14.21"/>
    </reaction>
</comment>
<evidence type="ECO:0000256" key="11">
    <source>
        <dbReference type="ARBA" id="ARBA00047859"/>
    </source>
</evidence>
<evidence type="ECO:0000259" key="15">
    <source>
        <dbReference type="Pfam" id="PF02771"/>
    </source>
</evidence>
<comment type="catalytic activity">
    <reaction evidence="12">
        <text>dibenzothiophene 5-oxide + FMNH2 + O2 = dibenzothiophene 5,5-dioxide + FMN + H2O + H(+)</text>
        <dbReference type="Rhea" id="RHEA:49080"/>
        <dbReference type="ChEBI" id="CHEBI:15377"/>
        <dbReference type="ChEBI" id="CHEBI:15378"/>
        <dbReference type="ChEBI" id="CHEBI:15379"/>
        <dbReference type="ChEBI" id="CHEBI:23683"/>
        <dbReference type="ChEBI" id="CHEBI:57618"/>
        <dbReference type="ChEBI" id="CHEBI:58210"/>
        <dbReference type="ChEBI" id="CHEBI:90356"/>
    </reaction>
</comment>
<keyword evidence="4" id="KW-0547">Nucleotide-binding</keyword>
<comment type="caution">
    <text evidence="17">The sequence shown here is derived from an EMBL/GenBank/DDBJ whole genome shotgun (WGS) entry which is preliminary data.</text>
</comment>
<dbReference type="InterPro" id="IPR046373">
    <property type="entry name" value="Acyl-CoA_Oxase/DH_mid-dom_sf"/>
</dbReference>
<dbReference type="GO" id="GO:0008470">
    <property type="term" value="F:3-methylbutanoyl-CoA dehydrogenase activity"/>
    <property type="evidence" value="ECO:0007669"/>
    <property type="project" value="TreeGrafter"/>
</dbReference>
<dbReference type="Pfam" id="PF02771">
    <property type="entry name" value="Acyl-CoA_dh_N"/>
    <property type="match status" value="1"/>
</dbReference>
<dbReference type="AlphaFoldDB" id="A0AAW5TFF8"/>
<gene>
    <name evidence="17" type="ORF">H5P34_32580</name>
</gene>
<dbReference type="Gene3D" id="1.10.540.10">
    <property type="entry name" value="Acyl-CoA dehydrogenase/oxidase, N-terminal domain"/>
    <property type="match status" value="1"/>
</dbReference>
<dbReference type="Pfam" id="PF02770">
    <property type="entry name" value="Acyl-CoA_dh_M"/>
    <property type="match status" value="1"/>
</dbReference>
<dbReference type="InterPro" id="IPR006091">
    <property type="entry name" value="Acyl-CoA_Oxase/DH_mid-dom"/>
</dbReference>
<evidence type="ECO:0000256" key="6">
    <source>
        <dbReference type="ARBA" id="ARBA00023033"/>
    </source>
</evidence>
<dbReference type="InterPro" id="IPR009100">
    <property type="entry name" value="AcylCoA_DH/oxidase_NM_dom_sf"/>
</dbReference>
<sequence length="411" mass="44208">MSAAFQSSLAQFRRIFDQLASKAAARSHTDESVHEEIQALAAAGFGRLRVPVEHGGFGVDLPTLFELLAEAGRADSNVPQILRGHFTTVEILRQSPSAELRTHWLRRIANGAIFGNAQSEPAAASPDFLPTTRLHRVAGRPVISGVKYYSTGALYADYIRVAATVDDPGDTANDGKVTFAVVAARDTGVTHDDDWDGIGQRLTGSGTTHFDRVPVQDNGELGRSKENLRSIQAFVQLVHLANLAGIARNVVDDAAELVRSRVRTNLHALSERPTDDPEVLAVLGHLYRHAQTADALLASVAAGLERANQVAAAGLDAEEDYVRNFIDVSAAQVSIIEAVLDAGARIFNAGGASTIREGTSLDRHWRNARTLASHNPVVYKPRIIGDFILNGTTPKSNYDRERAATTTNVSG</sequence>
<dbReference type="GO" id="GO:0006552">
    <property type="term" value="P:L-leucine catabolic process"/>
    <property type="evidence" value="ECO:0007669"/>
    <property type="project" value="TreeGrafter"/>
</dbReference>
<dbReference type="SUPFAM" id="SSF56645">
    <property type="entry name" value="Acyl-CoA dehydrogenase NM domain-like"/>
    <property type="match status" value="1"/>
</dbReference>
<reference evidence="17" key="2">
    <citation type="journal article" date="2022" name="BMC Genomics">
        <title>Comparative genome analysis of mycobacteria focusing on tRNA and non-coding RNA.</title>
        <authorList>
            <person name="Behra P.R.K."/>
            <person name="Pettersson B.M.F."/>
            <person name="Ramesh M."/>
            <person name="Das S."/>
            <person name="Dasgupta S."/>
            <person name="Kirsebom L.A."/>
        </authorList>
    </citation>
    <scope>NUCLEOTIDE SEQUENCE</scope>
    <source>
        <strain evidence="17">DSM 44242</strain>
    </source>
</reference>
<evidence type="ECO:0000256" key="13">
    <source>
        <dbReference type="ARBA" id="ARBA00049456"/>
    </source>
</evidence>
<evidence type="ECO:0000256" key="5">
    <source>
        <dbReference type="ARBA" id="ARBA00023002"/>
    </source>
</evidence>
<name>A0AAW5TFF8_9MYCO</name>
<dbReference type="SUPFAM" id="SSF47203">
    <property type="entry name" value="Acyl-CoA dehydrogenase C-terminal domain-like"/>
    <property type="match status" value="1"/>
</dbReference>
<dbReference type="InterPro" id="IPR013107">
    <property type="entry name" value="Acyl-CoA_DH_C"/>
</dbReference>
<evidence type="ECO:0000256" key="3">
    <source>
        <dbReference type="ARBA" id="ARBA00022643"/>
    </source>
</evidence>
<proteinExistence type="inferred from homology"/>
<evidence type="ECO:0000259" key="16">
    <source>
        <dbReference type="Pfam" id="PF08028"/>
    </source>
</evidence>
<dbReference type="InterPro" id="IPR013786">
    <property type="entry name" value="AcylCoA_DH/ox_N"/>
</dbReference>
<dbReference type="PANTHER" id="PTHR43884">
    <property type="entry name" value="ACYL-COA DEHYDROGENASE"/>
    <property type="match status" value="1"/>
</dbReference>
<evidence type="ECO:0000313" key="18">
    <source>
        <dbReference type="Proteomes" id="UP001141659"/>
    </source>
</evidence>
<evidence type="ECO:0000256" key="4">
    <source>
        <dbReference type="ARBA" id="ARBA00022741"/>
    </source>
</evidence>
<evidence type="ECO:0000256" key="10">
    <source>
        <dbReference type="ARBA" id="ARBA00034345"/>
    </source>
</evidence>
<dbReference type="InterPro" id="IPR037069">
    <property type="entry name" value="AcylCoA_DH/ox_N_sf"/>
</dbReference>
<dbReference type="RefSeq" id="WP_036444769.1">
    <property type="nucleotide sequence ID" value="NZ_JACKVC010000034.1"/>
</dbReference>
<evidence type="ECO:0000256" key="9">
    <source>
        <dbReference type="ARBA" id="ARBA00034328"/>
    </source>
</evidence>
<evidence type="ECO:0000313" key="17">
    <source>
        <dbReference type="EMBL" id="MCV7392797.1"/>
    </source>
</evidence>
<accession>A0AAW5TFF8</accession>
<feature type="domain" description="Acyl-CoA oxidase/dehydrogenase middle" evidence="14">
    <location>
        <begin position="119"/>
        <end position="213"/>
    </location>
</feature>
<dbReference type="Gene3D" id="1.20.140.10">
    <property type="entry name" value="Butyryl-CoA Dehydrogenase, subunit A, domain 3"/>
    <property type="match status" value="1"/>
</dbReference>
<dbReference type="EC" id="1.14.14.21" evidence="9"/>
<dbReference type="Pfam" id="PF08028">
    <property type="entry name" value="Acyl-CoA_dh_2"/>
    <property type="match status" value="1"/>
</dbReference>
<reference evidence="17" key="1">
    <citation type="submission" date="2020-07" db="EMBL/GenBank/DDBJ databases">
        <authorList>
            <person name="Pettersson B.M.F."/>
            <person name="Behra P.R.K."/>
            <person name="Ramesh M."/>
            <person name="Das S."/>
            <person name="Dasgupta S."/>
            <person name="Kirsebom L.A."/>
        </authorList>
    </citation>
    <scope>NUCLEOTIDE SEQUENCE</scope>
    <source>
        <strain evidence="17">DSM 44242</strain>
    </source>
</reference>
<feature type="domain" description="Acyl-CoA dehydrogenase C-terminal" evidence="16">
    <location>
        <begin position="239"/>
        <end position="375"/>
    </location>
</feature>
<dbReference type="Gene3D" id="2.40.110.10">
    <property type="entry name" value="Butyryl-CoA Dehydrogenase, subunit A, domain 2"/>
    <property type="match status" value="1"/>
</dbReference>
<keyword evidence="3" id="KW-0288">FMN</keyword>
<comment type="catalytic activity">
    <reaction evidence="11">
        <text>dibenzothiophene + FMNH2 + O2 = dibenzothiophene 5-oxide + FMN + H2O + H(+)</text>
        <dbReference type="Rhea" id="RHEA:49076"/>
        <dbReference type="ChEBI" id="CHEBI:15377"/>
        <dbReference type="ChEBI" id="CHEBI:15378"/>
        <dbReference type="ChEBI" id="CHEBI:15379"/>
        <dbReference type="ChEBI" id="CHEBI:23681"/>
        <dbReference type="ChEBI" id="CHEBI:23683"/>
        <dbReference type="ChEBI" id="CHEBI:57618"/>
        <dbReference type="ChEBI" id="CHEBI:58210"/>
    </reaction>
</comment>
<evidence type="ECO:0000256" key="7">
    <source>
        <dbReference type="ARBA" id="ARBA00034307"/>
    </source>
</evidence>
<comment type="pathway">
    <text evidence="7">Sulfur metabolism; dibenzothiophene degradation.</text>
</comment>
<evidence type="ECO:0000256" key="2">
    <source>
        <dbReference type="ARBA" id="ARBA00022630"/>
    </source>
</evidence>
<dbReference type="GO" id="GO:0005737">
    <property type="term" value="C:cytoplasm"/>
    <property type="evidence" value="ECO:0007669"/>
    <property type="project" value="UniProtKB-SubCell"/>
</dbReference>